<evidence type="ECO:0000313" key="5">
    <source>
        <dbReference type="Proteomes" id="UP000218934"/>
    </source>
</evidence>
<dbReference type="SUPFAM" id="SSF52096">
    <property type="entry name" value="ClpP/crotonase"/>
    <property type="match status" value="1"/>
</dbReference>
<dbReference type="UniPathway" id="UPA00079"/>
<dbReference type="InterPro" id="IPR001753">
    <property type="entry name" value="Enoyl-CoA_hydra/iso"/>
</dbReference>
<dbReference type="Pfam" id="PF00378">
    <property type="entry name" value="ECH_1"/>
    <property type="match status" value="1"/>
</dbReference>
<protein>
    <recommendedName>
        <fullName evidence="3">1,4-dihydroxy-2-naphthoyl-CoA synthase</fullName>
        <shortName evidence="3">DHNA-CoA synthase</shortName>
        <ecNumber evidence="3">4.1.3.36</ecNumber>
    </recommendedName>
</protein>
<comment type="catalytic activity">
    <reaction evidence="1 3">
        <text>2-succinylbenzoyl-CoA + H(+) = 1,4-dihydroxy-2-naphthoyl-CoA + H2O</text>
        <dbReference type="Rhea" id="RHEA:26562"/>
        <dbReference type="ChEBI" id="CHEBI:15377"/>
        <dbReference type="ChEBI" id="CHEBI:15378"/>
        <dbReference type="ChEBI" id="CHEBI:57364"/>
        <dbReference type="ChEBI" id="CHEBI:58897"/>
        <dbReference type="EC" id="4.1.3.36"/>
    </reaction>
</comment>
<dbReference type="HAMAP" id="MF_01934">
    <property type="entry name" value="MenB"/>
    <property type="match status" value="1"/>
</dbReference>
<dbReference type="InterPro" id="IPR029045">
    <property type="entry name" value="ClpP/crotonase-like_dom_sf"/>
</dbReference>
<gene>
    <name evidence="3" type="primary">menB</name>
    <name evidence="4" type="ORF">COO09_20550</name>
</gene>
<dbReference type="PANTHER" id="PTHR43113:SF1">
    <property type="entry name" value="1,4-DIHYDROXY-2-NAPHTHOYL-COA SYNTHASE, PEROXISOMAL"/>
    <property type="match status" value="1"/>
</dbReference>
<comment type="similarity">
    <text evidence="3">Belongs to the enoyl-CoA hydratase/isomerase family. MenB subfamily.</text>
</comment>
<evidence type="ECO:0000256" key="3">
    <source>
        <dbReference type="HAMAP-Rule" id="MF_01934"/>
    </source>
</evidence>
<comment type="pathway">
    <text evidence="3">Quinol/quinone metabolism; 1,4-dihydroxy-2-naphthoate biosynthesis; 1,4-dihydroxy-2-naphthoate from chorismate: step 6/7.</text>
</comment>
<dbReference type="EC" id="4.1.3.36" evidence="3"/>
<feature type="binding site" description="in other chain" evidence="3">
    <location>
        <begin position="111"/>
        <end position="115"/>
    </location>
    <ligand>
        <name>substrate</name>
        <note>ligand shared between two neighboring subunits</note>
    </ligand>
</feature>
<dbReference type="GO" id="GO:0009234">
    <property type="term" value="P:menaquinone biosynthetic process"/>
    <property type="evidence" value="ECO:0007669"/>
    <property type="project" value="UniProtKB-UniRule"/>
</dbReference>
<comment type="caution">
    <text evidence="4">The sequence shown here is derived from an EMBL/GenBank/DDBJ whole genome shotgun (WGS) entry which is preliminary data.</text>
</comment>
<dbReference type="InterPro" id="IPR014748">
    <property type="entry name" value="Enoyl-CoA_hydra_C"/>
</dbReference>
<evidence type="ECO:0000256" key="1">
    <source>
        <dbReference type="ARBA" id="ARBA00000177"/>
    </source>
</evidence>
<dbReference type="InterPro" id="IPR018376">
    <property type="entry name" value="Enoyl-CoA_hyd/isom_CS"/>
</dbReference>
<dbReference type="AlphaFoldDB" id="A0A2A4FRP9"/>
<dbReference type="Gene3D" id="3.90.226.10">
    <property type="entry name" value="2-enoyl-CoA Hydratase, Chain A, domain 1"/>
    <property type="match status" value="1"/>
</dbReference>
<feature type="binding site" evidence="3">
    <location>
        <position position="240"/>
    </location>
    <ligand>
        <name>substrate</name>
        <note>ligand shared between two neighboring subunits</note>
    </ligand>
</feature>
<keyword evidence="5" id="KW-1185">Reference proteome</keyword>
<comment type="function">
    <text evidence="3">Converts o-succinylbenzoyl-CoA (OSB-CoA) to 1,4-dihydroxy-2-naphthoyl-CoA (DHNA-CoA).</text>
</comment>
<evidence type="ECO:0000256" key="2">
    <source>
        <dbReference type="ARBA" id="ARBA00023239"/>
    </source>
</evidence>
<dbReference type="InterPro" id="IPR010198">
    <property type="entry name" value="DHNA-CoA_synthase_MenB"/>
</dbReference>
<dbReference type="PANTHER" id="PTHR43113">
    <property type="entry name" value="NUCLEOSIDE-DIPHOSPHATE-SUGAR EPIMERASE"/>
    <property type="match status" value="1"/>
</dbReference>
<dbReference type="PROSITE" id="PS00166">
    <property type="entry name" value="ENOYL_COA_HYDRATASE"/>
    <property type="match status" value="1"/>
</dbReference>
<proteinExistence type="inferred from homology"/>
<feature type="site" description="Important for catalysis" evidence="3">
    <location>
        <position position="76"/>
    </location>
</feature>
<feature type="binding site" description="in other chain" evidence="3">
    <location>
        <position position="76"/>
    </location>
    <ligand>
        <name>substrate</name>
        <note>ligand shared between two neighboring subunits</note>
    </ligand>
</feature>
<dbReference type="UniPathway" id="UPA01057">
    <property type="reaction ID" value="UER00167"/>
</dbReference>
<dbReference type="KEGG" id="rdi:CMV14_19895"/>
<dbReference type="GO" id="GO:0005829">
    <property type="term" value="C:cytosol"/>
    <property type="evidence" value="ECO:0007669"/>
    <property type="project" value="TreeGrafter"/>
</dbReference>
<name>A0A2A4FRP9_9SPHN</name>
<dbReference type="RefSeq" id="WP_066966171.1">
    <property type="nucleotide sequence ID" value="NZ_CP023449.1"/>
</dbReference>
<sequence length="265" mass="29017">MNFDDIIYEVSESFATITINRPKVLNAFTGHTVHELTQAFMLAWSDRSVRSVILTGAGDKAFCAGGDQSRREHGGYAGQREARSDLGIDIEALHSVIRDIPKPVIAAVNGYAIGGGHVLHVICDLTIASDQARFGQIGPKVGSVDAGFGTGYLAQLVGEKKAREIWFLCRQYSAAEAREMGLVNAVVPQERLIEEARAWAREIAQLSPTAIKLAKQSFNMASEKFRGVEAFASSALALYYDTDEAMEGRNAFVEKRRPDFAKFVK</sequence>
<dbReference type="CDD" id="cd06558">
    <property type="entry name" value="crotonase-like"/>
    <property type="match status" value="1"/>
</dbReference>
<dbReference type="GO" id="GO:0008935">
    <property type="term" value="F:1,4-dihydroxy-2-naphthoyl-CoA synthase activity"/>
    <property type="evidence" value="ECO:0007669"/>
    <property type="project" value="UniProtKB-UniRule"/>
</dbReference>
<keyword evidence="2 3" id="KW-0456">Lyase</keyword>
<organism evidence="4 5">
    <name type="scientific">Rhizorhabdus dicambivorans</name>
    <dbReference type="NCBI Taxonomy" id="1850238"/>
    <lineage>
        <taxon>Bacteria</taxon>
        <taxon>Pseudomonadati</taxon>
        <taxon>Pseudomonadota</taxon>
        <taxon>Alphaproteobacteria</taxon>
        <taxon>Sphingomonadales</taxon>
        <taxon>Sphingomonadaceae</taxon>
        <taxon>Rhizorhabdus</taxon>
    </lineage>
</organism>
<reference evidence="4 5" key="1">
    <citation type="submission" date="2017-09" db="EMBL/GenBank/DDBJ databases">
        <title>The Catabolism of 3,6-Dichlorosalicylic acid is Initiated by the Cytochrome P450 Monooxygenase DsmABC in Rhizorhabdus dicambivorans Ndbn-20.</title>
        <authorList>
            <person name="Na L."/>
        </authorList>
    </citation>
    <scope>NUCLEOTIDE SEQUENCE [LARGE SCALE GENOMIC DNA]</scope>
    <source>
        <strain evidence="4 5">Ndbn-20m</strain>
    </source>
</reference>
<accession>A0A2A4FRP9</accession>
<keyword evidence="3" id="KW-0474">Menaquinone biosynthesis</keyword>
<dbReference type="EMBL" id="NWUF01000029">
    <property type="protein sequence ID" value="PCE40374.1"/>
    <property type="molecule type" value="Genomic_DNA"/>
</dbReference>
<dbReference type="Gene3D" id="1.10.12.10">
    <property type="entry name" value="Lyase 2-enoyl-coa Hydratase, Chain A, domain 2"/>
    <property type="match status" value="1"/>
</dbReference>
<feature type="binding site" description="in other chain" evidence="3">
    <location>
        <begin position="64"/>
        <end position="68"/>
    </location>
    <ligand>
        <name>substrate</name>
        <note>ligand shared between two neighboring subunits</note>
    </ligand>
</feature>
<feature type="binding site" evidence="3">
    <location>
        <position position="255"/>
    </location>
    <ligand>
        <name>substrate</name>
        <note>ligand shared between two neighboring subunits</note>
    </ligand>
</feature>
<dbReference type="Proteomes" id="UP000218934">
    <property type="component" value="Unassembled WGS sequence"/>
</dbReference>
<feature type="binding site" description="in other chain" evidence="3">
    <location>
        <position position="143"/>
    </location>
    <ligand>
        <name>substrate</name>
        <note>ligand shared between two neighboring subunits</note>
    </ligand>
</feature>
<dbReference type="OrthoDB" id="9795727at2"/>
<comment type="caution">
    <text evidence="3">Lacks conserved residue(s) required for the propagation of feature annotation.</text>
</comment>
<comment type="pathway">
    <text evidence="3">Quinol/quinone metabolism; menaquinone biosynthesis.</text>
</comment>
<feature type="site" description="Important for catalysis" evidence="3">
    <location>
        <position position="240"/>
    </location>
</feature>
<evidence type="ECO:0000313" key="4">
    <source>
        <dbReference type="EMBL" id="PCE40374.1"/>
    </source>
</evidence>